<accession>A0A4T2GJV6</accession>
<proteinExistence type="predicted"/>
<comment type="caution">
    <text evidence="3">The sequence shown here is derived from an EMBL/GenBank/DDBJ whole genome shotgun (WGS) entry which is preliminary data.</text>
</comment>
<sequence>MKKEISPELYNYNKFPGPSFARVGDKVVAEQIQLDLVENYKEAFDQTAFGQRFSQLMLKFDYIVGDWGNEQLRLKGFYKDDRKVASEQKIGRLDDYLTEFCNFGCAYFILENPNPQELPVELEDKPARRRRNRSRNRNRQQDSAGKQSQNQKQQGTKGTKKQDSKKQEQKRQENKKQGQKATFTIRNEEKSSQSRKKKMDRKPDQPRKKAGQEPKETKRGFVIRQK</sequence>
<evidence type="ECO:0000256" key="1">
    <source>
        <dbReference type="PIRSR" id="PIRSR012565-1"/>
    </source>
</evidence>
<name>A0A4T2GJV6_STRSU</name>
<feature type="disulfide bond" evidence="1">
    <location>
        <begin position="101"/>
        <end position="105"/>
    </location>
</feature>
<keyword evidence="1" id="KW-1015">Disulfide bond</keyword>
<dbReference type="InterPro" id="IPR009370">
    <property type="entry name" value="YutD-like"/>
</dbReference>
<feature type="compositionally biased region" description="Basic and acidic residues" evidence="2">
    <location>
        <begin position="201"/>
        <end position="219"/>
    </location>
</feature>
<gene>
    <name evidence="3" type="ORF">FAJ39_08330</name>
</gene>
<evidence type="ECO:0000313" key="3">
    <source>
        <dbReference type="EMBL" id="TIH98881.1"/>
    </source>
</evidence>
<dbReference type="Pfam" id="PF06265">
    <property type="entry name" value="YutD-like"/>
    <property type="match status" value="1"/>
</dbReference>
<feature type="compositionally biased region" description="Basic and acidic residues" evidence="2">
    <location>
        <begin position="160"/>
        <end position="176"/>
    </location>
</feature>
<feature type="compositionally biased region" description="Basic residues" evidence="2">
    <location>
        <begin position="127"/>
        <end position="138"/>
    </location>
</feature>
<dbReference type="InterPro" id="IPR038141">
    <property type="entry name" value="YutD-like_sf"/>
</dbReference>
<organism evidence="3 4">
    <name type="scientific">Streptococcus suis</name>
    <dbReference type="NCBI Taxonomy" id="1307"/>
    <lineage>
        <taxon>Bacteria</taxon>
        <taxon>Bacillati</taxon>
        <taxon>Bacillota</taxon>
        <taxon>Bacilli</taxon>
        <taxon>Lactobacillales</taxon>
        <taxon>Streptococcaceae</taxon>
        <taxon>Streptococcus</taxon>
    </lineage>
</organism>
<dbReference type="PIRSF" id="PIRSF012565">
    <property type="entry name" value="DUF1027"/>
    <property type="match status" value="1"/>
</dbReference>
<feature type="region of interest" description="Disordered" evidence="2">
    <location>
        <begin position="119"/>
        <end position="226"/>
    </location>
</feature>
<evidence type="ECO:0000256" key="2">
    <source>
        <dbReference type="SAM" id="MobiDB-lite"/>
    </source>
</evidence>
<dbReference type="Gene3D" id="3.50.4.20">
    <property type="match status" value="1"/>
</dbReference>
<dbReference type="AlphaFoldDB" id="A0A4T2GJV6"/>
<dbReference type="OrthoDB" id="1650379at2"/>
<evidence type="ECO:0000313" key="4">
    <source>
        <dbReference type="Proteomes" id="UP000305165"/>
    </source>
</evidence>
<feature type="compositionally biased region" description="Low complexity" evidence="2">
    <location>
        <begin position="146"/>
        <end position="157"/>
    </location>
</feature>
<dbReference type="Proteomes" id="UP000305165">
    <property type="component" value="Unassembled WGS sequence"/>
</dbReference>
<dbReference type="EMBL" id="SSXO01000005">
    <property type="protein sequence ID" value="TIH98881.1"/>
    <property type="molecule type" value="Genomic_DNA"/>
</dbReference>
<protein>
    <submittedName>
        <fullName evidence="3">DUF1027 domain-containing protein</fullName>
    </submittedName>
</protein>
<reference evidence="3 4" key="1">
    <citation type="submission" date="2019-04" db="EMBL/GenBank/DDBJ databases">
        <title>Genome analysis of Streptococcus suis strain WUSS424.</title>
        <authorList>
            <person name="Chen H."/>
            <person name="Gao X."/>
            <person name="Wu Z."/>
        </authorList>
    </citation>
    <scope>NUCLEOTIDE SEQUENCE [LARGE SCALE GENOMIC DNA]</scope>
    <source>
        <strain evidence="3 4">WUSS424</strain>
    </source>
</reference>